<dbReference type="Proteomes" id="UP000076407">
    <property type="component" value="Unassembled WGS sequence"/>
</dbReference>
<keyword evidence="1" id="KW-0812">Transmembrane</keyword>
<evidence type="ECO:0000256" key="1">
    <source>
        <dbReference type="SAM" id="Phobius"/>
    </source>
</evidence>
<dbReference type="VEuPathDB" id="VectorBase:AQUA011850"/>
<dbReference type="AlphaFoldDB" id="A0A182XPP8"/>
<organism evidence="2 3">
    <name type="scientific">Anopheles quadriannulatus</name>
    <name type="common">Mosquito</name>
    <dbReference type="NCBI Taxonomy" id="34691"/>
    <lineage>
        <taxon>Eukaryota</taxon>
        <taxon>Metazoa</taxon>
        <taxon>Ecdysozoa</taxon>
        <taxon>Arthropoda</taxon>
        <taxon>Hexapoda</taxon>
        <taxon>Insecta</taxon>
        <taxon>Pterygota</taxon>
        <taxon>Neoptera</taxon>
        <taxon>Endopterygota</taxon>
        <taxon>Diptera</taxon>
        <taxon>Nematocera</taxon>
        <taxon>Culicoidea</taxon>
        <taxon>Culicidae</taxon>
        <taxon>Anophelinae</taxon>
        <taxon>Anopheles</taxon>
    </lineage>
</organism>
<dbReference type="EnsemblMetazoa" id="AQUA011850-RA">
    <property type="protein sequence ID" value="AQUA011850-PA"/>
    <property type="gene ID" value="AQUA011850"/>
</dbReference>
<protein>
    <submittedName>
        <fullName evidence="2">Uncharacterized protein</fullName>
    </submittedName>
</protein>
<dbReference type="PANTHER" id="PTHR33053:SF9">
    <property type="entry name" value="AGAP000105-PA"/>
    <property type="match status" value="1"/>
</dbReference>
<evidence type="ECO:0000313" key="3">
    <source>
        <dbReference type="Proteomes" id="UP000076407"/>
    </source>
</evidence>
<name>A0A182XPP8_ANOQN</name>
<accession>A0A182XPP8</accession>
<dbReference type="STRING" id="34691.A0A182XPP8"/>
<keyword evidence="3" id="KW-1185">Reference proteome</keyword>
<reference evidence="2" key="1">
    <citation type="submission" date="2020-05" db="UniProtKB">
        <authorList>
            <consortium name="EnsemblMetazoa"/>
        </authorList>
    </citation>
    <scope>IDENTIFICATION</scope>
    <source>
        <strain evidence="2">SANGQUA</strain>
    </source>
</reference>
<feature type="transmembrane region" description="Helical" evidence="1">
    <location>
        <begin position="274"/>
        <end position="300"/>
    </location>
</feature>
<evidence type="ECO:0000313" key="2">
    <source>
        <dbReference type="EnsemblMetazoa" id="AQUA011850-PA"/>
    </source>
</evidence>
<proteinExistence type="predicted"/>
<keyword evidence="1" id="KW-0472">Membrane</keyword>
<sequence length="309" mass="35143">MESSDEEEVLEQYKEASSVHDALRRWAISRNQTYESIEEVMEIVRKTSNCKLPKDARTLLKINRNPSTEITTVEGGQYWYHGIQKCFNELSNISLHSDSTLLINAWIDGLPLFKSSNFQFWPILVNIHGMPEVPVVIAAIYCGPTKPVSIESVARPFVDEINFLMKNGVQINNKTVKIKLHAIIDDFQLGRLLKVIQNSYTNLYLGVVSFNGIHGCLKCVSDGRSIRGRVAFPDIAGSDRTNEGFRSRSYVFKELILSCSCSSNSTELFTAQNIFRVMFITFCILNKKLLILIYFGLYLLMTLRTSFNI</sequence>
<dbReference type="PANTHER" id="PTHR33053">
    <property type="entry name" value="PROTEIN, PUTATIVE-RELATED"/>
    <property type="match status" value="1"/>
</dbReference>
<keyword evidence="1" id="KW-1133">Transmembrane helix</keyword>